<dbReference type="EMBL" id="CM046394">
    <property type="protein sequence ID" value="KAI8547437.1"/>
    <property type="molecule type" value="Genomic_DNA"/>
</dbReference>
<proteinExistence type="predicted"/>
<sequence length="66" mass="7847">MLRVSGFWVTLLSFQAHGVALCDPDILCWWRRWYNMSDFLDEQGELYTLEAFGAEELARMEEEKEL</sequence>
<protein>
    <submittedName>
        <fullName evidence="1">Uncharacterized protein</fullName>
    </submittedName>
</protein>
<evidence type="ECO:0000313" key="1">
    <source>
        <dbReference type="EMBL" id="KAI8547437.1"/>
    </source>
</evidence>
<comment type="caution">
    <text evidence="1">The sequence shown here is derived from an EMBL/GenBank/DDBJ whole genome shotgun (WGS) entry which is preliminary data.</text>
</comment>
<gene>
    <name evidence="1" type="ORF">RHMOL_Rhmol07G0195400</name>
</gene>
<name>A0ACC0N444_RHOML</name>
<accession>A0ACC0N444</accession>
<reference evidence="1" key="1">
    <citation type="submission" date="2022-02" db="EMBL/GenBank/DDBJ databases">
        <title>Plant Genome Project.</title>
        <authorList>
            <person name="Zhang R.-G."/>
        </authorList>
    </citation>
    <scope>NUCLEOTIDE SEQUENCE</scope>
    <source>
        <strain evidence="1">AT1</strain>
    </source>
</reference>
<organism evidence="1 2">
    <name type="scientific">Rhododendron molle</name>
    <name type="common">Chinese azalea</name>
    <name type="synonym">Azalea mollis</name>
    <dbReference type="NCBI Taxonomy" id="49168"/>
    <lineage>
        <taxon>Eukaryota</taxon>
        <taxon>Viridiplantae</taxon>
        <taxon>Streptophyta</taxon>
        <taxon>Embryophyta</taxon>
        <taxon>Tracheophyta</taxon>
        <taxon>Spermatophyta</taxon>
        <taxon>Magnoliopsida</taxon>
        <taxon>eudicotyledons</taxon>
        <taxon>Gunneridae</taxon>
        <taxon>Pentapetalae</taxon>
        <taxon>asterids</taxon>
        <taxon>Ericales</taxon>
        <taxon>Ericaceae</taxon>
        <taxon>Ericoideae</taxon>
        <taxon>Rhodoreae</taxon>
        <taxon>Rhododendron</taxon>
    </lineage>
</organism>
<keyword evidence="2" id="KW-1185">Reference proteome</keyword>
<dbReference type="Proteomes" id="UP001062846">
    <property type="component" value="Chromosome 7"/>
</dbReference>
<evidence type="ECO:0000313" key="2">
    <source>
        <dbReference type="Proteomes" id="UP001062846"/>
    </source>
</evidence>